<dbReference type="InterPro" id="IPR026365">
    <property type="entry name" value="BcepMu_gp16"/>
</dbReference>
<proteinExistence type="predicted"/>
<name>A0A2W5A4P2_9SPHN</name>
<sequence length="106" mass="11211">MQAESNRPFSSEMTNQARARLVASGESVKSWSAKHGYPWPLVFKVLSGKRRCVRGLSVEIAQKLGLLPDPATAAAEFPVSAGQTVGGGAPVVACDRSALSRAERAE</sequence>
<dbReference type="Proteomes" id="UP000249066">
    <property type="component" value="Unassembled WGS sequence"/>
</dbReference>
<evidence type="ECO:0008006" key="3">
    <source>
        <dbReference type="Google" id="ProtNLM"/>
    </source>
</evidence>
<accession>A0A2W5A4P2</accession>
<protein>
    <recommendedName>
        <fullName evidence="3">DNA-binding protein</fullName>
    </recommendedName>
</protein>
<dbReference type="AlphaFoldDB" id="A0A2W5A4P2"/>
<dbReference type="EMBL" id="QFNN01000133">
    <property type="protein sequence ID" value="PZO87419.1"/>
    <property type="molecule type" value="Genomic_DNA"/>
</dbReference>
<gene>
    <name evidence="1" type="ORF">DI623_14800</name>
</gene>
<evidence type="ECO:0000313" key="1">
    <source>
        <dbReference type="EMBL" id="PZO87419.1"/>
    </source>
</evidence>
<dbReference type="NCBIfam" id="TIGR04111">
    <property type="entry name" value="BcepMu_gp16"/>
    <property type="match status" value="1"/>
</dbReference>
<reference evidence="1 2" key="1">
    <citation type="submission" date="2017-08" db="EMBL/GenBank/DDBJ databases">
        <title>Infants hospitalized years apart are colonized by the same room-sourced microbial strains.</title>
        <authorList>
            <person name="Brooks B."/>
            <person name="Olm M.R."/>
            <person name="Firek B.A."/>
            <person name="Baker R."/>
            <person name="Thomas B.C."/>
            <person name="Morowitz M.J."/>
            <person name="Banfield J.F."/>
        </authorList>
    </citation>
    <scope>NUCLEOTIDE SEQUENCE [LARGE SCALE GENOMIC DNA]</scope>
    <source>
        <strain evidence="1">S2_018_000_R2_101</strain>
    </source>
</reference>
<evidence type="ECO:0000313" key="2">
    <source>
        <dbReference type="Proteomes" id="UP000249066"/>
    </source>
</evidence>
<comment type="caution">
    <text evidence="1">The sequence shown here is derived from an EMBL/GenBank/DDBJ whole genome shotgun (WGS) entry which is preliminary data.</text>
</comment>
<organism evidence="1 2">
    <name type="scientific">Sphingomonas sanxanigenens</name>
    <dbReference type="NCBI Taxonomy" id="397260"/>
    <lineage>
        <taxon>Bacteria</taxon>
        <taxon>Pseudomonadati</taxon>
        <taxon>Pseudomonadota</taxon>
        <taxon>Alphaproteobacteria</taxon>
        <taxon>Sphingomonadales</taxon>
        <taxon>Sphingomonadaceae</taxon>
        <taxon>Sphingomonas</taxon>
    </lineage>
</organism>